<keyword evidence="6" id="KW-0807">Transducer</keyword>
<feature type="transmembrane region" description="Helical" evidence="6">
    <location>
        <begin position="168"/>
        <end position="190"/>
    </location>
</feature>
<dbReference type="AlphaFoldDB" id="A0A8J2EB55"/>
<protein>
    <recommendedName>
        <fullName evidence="6">Gustatory receptor</fullName>
    </recommendedName>
</protein>
<evidence type="ECO:0000256" key="1">
    <source>
        <dbReference type="ARBA" id="ARBA00004651"/>
    </source>
</evidence>
<evidence type="ECO:0000256" key="4">
    <source>
        <dbReference type="ARBA" id="ARBA00022989"/>
    </source>
</evidence>
<dbReference type="Proteomes" id="UP000786811">
    <property type="component" value="Unassembled WGS sequence"/>
</dbReference>
<comment type="function">
    <text evidence="6">Gustatory receptor which mediates acceptance or avoidance behavior, depending on its substrates.</text>
</comment>
<proteinExistence type="inferred from homology"/>
<evidence type="ECO:0000256" key="5">
    <source>
        <dbReference type="ARBA" id="ARBA00023136"/>
    </source>
</evidence>
<keyword evidence="8" id="KW-1185">Reference proteome</keyword>
<dbReference type="Pfam" id="PF08395">
    <property type="entry name" value="7tm_7"/>
    <property type="match status" value="1"/>
</dbReference>
<comment type="caution">
    <text evidence="6">Lacks conserved residue(s) required for the propagation of feature annotation.</text>
</comment>
<evidence type="ECO:0000256" key="3">
    <source>
        <dbReference type="ARBA" id="ARBA00022692"/>
    </source>
</evidence>
<sequence length="309" mass="36038">MFAIDLVKVKYMFFKIIGLAPFTFENVEKLDECNLKTIKMKHSQLGNLYNSVLIILTFILGAIVLKQLLHNDLPHTSKIIDLIYIIKAVVGVVVLLSLWIIMILYQSKAVKLINTMIENNKMINNNRNLCGVFSLNQFEYRITILNIINSCIWFGTLVTYPFAYEISLSLSIIVYLPAFISCCLLMQYVIMVELQKKKFFSLHTAFVKLTTRIRFSDERIITRIIIDLRRIYEMFYSTTEEISRYYSLPVFLIIINSCGKIFFLTYNILHPLIYENSPYKHAKSVTEIHLVFNLIMEGFPIVVLTYEVT</sequence>
<feature type="transmembrane region" description="Helical" evidence="6">
    <location>
        <begin position="48"/>
        <end position="70"/>
    </location>
</feature>
<comment type="similarity">
    <text evidence="6">Belongs to the insect chemoreceptor superfamily. Gustatory receptor (GR) family.</text>
</comment>
<feature type="transmembrane region" description="Helical" evidence="6">
    <location>
        <begin position="245"/>
        <end position="268"/>
    </location>
</feature>
<feature type="transmembrane region" description="Helical" evidence="6">
    <location>
        <begin position="143"/>
        <end position="162"/>
    </location>
</feature>
<organism evidence="7 8">
    <name type="scientific">Cotesia congregata</name>
    <name type="common">Parasitoid wasp</name>
    <name type="synonym">Apanteles congregatus</name>
    <dbReference type="NCBI Taxonomy" id="51543"/>
    <lineage>
        <taxon>Eukaryota</taxon>
        <taxon>Metazoa</taxon>
        <taxon>Ecdysozoa</taxon>
        <taxon>Arthropoda</taxon>
        <taxon>Hexapoda</taxon>
        <taxon>Insecta</taxon>
        <taxon>Pterygota</taxon>
        <taxon>Neoptera</taxon>
        <taxon>Endopterygota</taxon>
        <taxon>Hymenoptera</taxon>
        <taxon>Apocrita</taxon>
        <taxon>Ichneumonoidea</taxon>
        <taxon>Braconidae</taxon>
        <taxon>Microgastrinae</taxon>
        <taxon>Cotesia</taxon>
    </lineage>
</organism>
<name>A0A8J2EB55_COTCN</name>
<evidence type="ECO:0000313" key="8">
    <source>
        <dbReference type="Proteomes" id="UP000786811"/>
    </source>
</evidence>
<comment type="subcellular location">
    <subcellularLocation>
        <location evidence="1 6">Cell membrane</location>
        <topology evidence="1 6">Multi-pass membrane protein</topology>
    </subcellularLocation>
</comment>
<reference evidence="7" key="1">
    <citation type="submission" date="2021-04" db="EMBL/GenBank/DDBJ databases">
        <authorList>
            <person name="Chebbi M.A.C M."/>
        </authorList>
    </citation>
    <scope>NUCLEOTIDE SEQUENCE</scope>
</reference>
<feature type="transmembrane region" description="Helical" evidence="6">
    <location>
        <begin position="288"/>
        <end position="306"/>
    </location>
</feature>
<dbReference type="InterPro" id="IPR013604">
    <property type="entry name" value="7TM_chemorcpt"/>
</dbReference>
<dbReference type="EMBL" id="CAJNRD030001116">
    <property type="protein sequence ID" value="CAG5075559.1"/>
    <property type="molecule type" value="Genomic_DNA"/>
</dbReference>
<evidence type="ECO:0000256" key="2">
    <source>
        <dbReference type="ARBA" id="ARBA00022475"/>
    </source>
</evidence>
<feature type="non-terminal residue" evidence="7">
    <location>
        <position position="309"/>
    </location>
</feature>
<dbReference type="GO" id="GO:0050909">
    <property type="term" value="P:sensory perception of taste"/>
    <property type="evidence" value="ECO:0007669"/>
    <property type="project" value="InterPro"/>
</dbReference>
<comment type="caution">
    <text evidence="7">The sequence shown here is derived from an EMBL/GenBank/DDBJ whole genome shotgun (WGS) entry which is preliminary data.</text>
</comment>
<feature type="transmembrane region" description="Helical" evidence="6">
    <location>
        <begin position="82"/>
        <end position="105"/>
    </location>
</feature>
<dbReference type="GO" id="GO:0005886">
    <property type="term" value="C:plasma membrane"/>
    <property type="evidence" value="ECO:0007669"/>
    <property type="project" value="UniProtKB-SubCell"/>
</dbReference>
<dbReference type="OrthoDB" id="10305011at2759"/>
<dbReference type="GO" id="GO:0007165">
    <property type="term" value="P:signal transduction"/>
    <property type="evidence" value="ECO:0007669"/>
    <property type="project" value="UniProtKB-KW"/>
</dbReference>
<evidence type="ECO:0000256" key="6">
    <source>
        <dbReference type="RuleBase" id="RU363108"/>
    </source>
</evidence>
<gene>
    <name evidence="7" type="ORF">HICCMSTLAB_LOCUS1713</name>
</gene>
<keyword evidence="2 6" id="KW-1003">Cell membrane</keyword>
<keyword evidence="4 6" id="KW-1133">Transmembrane helix</keyword>
<evidence type="ECO:0000313" key="7">
    <source>
        <dbReference type="EMBL" id="CAG5075559.1"/>
    </source>
</evidence>
<keyword evidence="5 6" id="KW-0472">Membrane</keyword>
<accession>A0A8J2EB55</accession>
<keyword evidence="6 7" id="KW-0675">Receptor</keyword>
<keyword evidence="3 6" id="KW-0812">Transmembrane</keyword>